<comment type="caution">
    <text evidence="2">The sequence shown here is derived from an EMBL/GenBank/DDBJ whole genome shotgun (WGS) entry which is preliminary data.</text>
</comment>
<dbReference type="EMBL" id="JBHTOC010000010">
    <property type="protein sequence ID" value="MFD1430155.1"/>
    <property type="molecule type" value="Genomic_DNA"/>
</dbReference>
<protein>
    <submittedName>
        <fullName evidence="2">Helix-turn-helix domain-containing protein</fullName>
    </submittedName>
</protein>
<keyword evidence="3" id="KW-1185">Reference proteome</keyword>
<accession>A0ABW4CK90</accession>
<dbReference type="Proteomes" id="UP001597196">
    <property type="component" value="Unassembled WGS sequence"/>
</dbReference>
<sequence>MDTELFLTKQEREQLALYREIISEAQAVLPVAERVAKRAAGAPLVDAVNLKRISLLTGRNYTSVYRTYTALVATLTQMTGGDSAIQAMFAFDSGQVRMALIEQNIVFNTLRAMLTDKYARLADFAAATNFSKTTVSRHIKPLAGLANFMGVRLRLETLQVSGPEANIRLFFTVAFWLATDGAAWPFVTIDRNEATVLLNHGLASFDFAFSNPVVKELGLYALAVVKNRVHQGFVLNTPGGAMVSFPVPNLFADKSSPFQKFGIHLTREQQFAESHFLFDLDYQLPLYQTADDPRLEQVVLRFKRYQNGLYRLVTGTIDQLPSEWVPAIIPLKSKMVLANMLAIASSTILYGFDIAGLTHLSGAATKTQDDPQANEVRQVLENSLRATIALNDLTDFTPAVPALVNSLSALFGHLVHVLTPPQKVKVALMITPTLADYLDLSLFLTQQAFVEVVGERYEDADLIISSTGLPVPSHVRPDTQIFQWQADASSDLFGALYAVLHALHRRAPALVLV</sequence>
<reference evidence="3" key="1">
    <citation type="journal article" date="2019" name="Int. J. Syst. Evol. Microbiol.">
        <title>The Global Catalogue of Microorganisms (GCM) 10K type strain sequencing project: providing services to taxonomists for standard genome sequencing and annotation.</title>
        <authorList>
            <consortium name="The Broad Institute Genomics Platform"/>
            <consortium name="The Broad Institute Genome Sequencing Center for Infectious Disease"/>
            <person name="Wu L."/>
            <person name="Ma J."/>
        </authorList>
    </citation>
    <scope>NUCLEOTIDE SEQUENCE [LARGE SCALE GENOMIC DNA]</scope>
    <source>
        <strain evidence="3">CCM 8980</strain>
    </source>
</reference>
<evidence type="ECO:0000259" key="1">
    <source>
        <dbReference type="Pfam" id="PF05043"/>
    </source>
</evidence>
<gene>
    <name evidence="2" type="ORF">ACFQ4P_07845</name>
</gene>
<dbReference type="Pfam" id="PF05043">
    <property type="entry name" value="Mga"/>
    <property type="match status" value="1"/>
</dbReference>
<dbReference type="RefSeq" id="WP_203626362.1">
    <property type="nucleotide sequence ID" value="NZ_BOLQ01000004.1"/>
</dbReference>
<feature type="domain" description="Mga helix-turn-helix" evidence="1">
    <location>
        <begin position="93"/>
        <end position="172"/>
    </location>
</feature>
<evidence type="ECO:0000313" key="3">
    <source>
        <dbReference type="Proteomes" id="UP001597196"/>
    </source>
</evidence>
<organism evidence="2 3">
    <name type="scientific">Lacticaseibacillus mingshuiensis</name>
    <dbReference type="NCBI Taxonomy" id="2799574"/>
    <lineage>
        <taxon>Bacteria</taxon>
        <taxon>Bacillati</taxon>
        <taxon>Bacillota</taxon>
        <taxon>Bacilli</taxon>
        <taxon>Lactobacillales</taxon>
        <taxon>Lactobacillaceae</taxon>
        <taxon>Lacticaseibacillus</taxon>
    </lineage>
</organism>
<dbReference type="InterPro" id="IPR007737">
    <property type="entry name" value="Mga_HTH"/>
</dbReference>
<proteinExistence type="predicted"/>
<name>A0ABW4CK90_9LACO</name>
<evidence type="ECO:0000313" key="2">
    <source>
        <dbReference type="EMBL" id="MFD1430155.1"/>
    </source>
</evidence>